<dbReference type="STRING" id="742726.HMPREF9448_00617"/>
<dbReference type="PANTHER" id="PTHR28008">
    <property type="entry name" value="DOMAIN PROTEIN, PUTATIVE (AFU_ORTHOLOGUE AFUA_3G10980)-RELATED"/>
    <property type="match status" value="1"/>
</dbReference>
<evidence type="ECO:0000256" key="1">
    <source>
        <dbReference type="SAM" id="Phobius"/>
    </source>
</evidence>
<feature type="transmembrane region" description="Helical" evidence="1">
    <location>
        <begin position="71"/>
        <end position="91"/>
    </location>
</feature>
<dbReference type="eggNOG" id="COG5652">
    <property type="taxonomic scope" value="Bacteria"/>
</dbReference>
<dbReference type="Proteomes" id="UP000006044">
    <property type="component" value="Unassembled WGS sequence"/>
</dbReference>
<feature type="transmembrane region" description="Helical" evidence="1">
    <location>
        <begin position="7"/>
        <end position="23"/>
    </location>
</feature>
<feature type="transmembrane region" description="Helical" evidence="1">
    <location>
        <begin position="43"/>
        <end position="64"/>
    </location>
</feature>
<keyword evidence="3" id="KW-1185">Reference proteome</keyword>
<protein>
    <recommendedName>
        <fullName evidence="4">VanZ-like domain-containing protein</fullName>
    </recommendedName>
</protein>
<dbReference type="OrthoDB" id="1524985at2"/>
<dbReference type="EMBL" id="ADLE01000001">
    <property type="protein sequence ID" value="EJZ66439.1"/>
    <property type="molecule type" value="Genomic_DNA"/>
</dbReference>
<dbReference type="RefSeq" id="WP_008861113.1">
    <property type="nucleotide sequence ID" value="NZ_JH815203.1"/>
</dbReference>
<evidence type="ECO:0000313" key="2">
    <source>
        <dbReference type="EMBL" id="EJZ66439.1"/>
    </source>
</evidence>
<proteinExistence type="predicted"/>
<name>K0XEX7_9BACT</name>
<gene>
    <name evidence="2" type="ORF">HMPREF9448_00617</name>
</gene>
<dbReference type="AlphaFoldDB" id="K0XEX7"/>
<dbReference type="PANTHER" id="PTHR28008:SF1">
    <property type="entry name" value="DOMAIN PROTEIN, PUTATIVE (AFU_ORTHOLOGUE AFUA_3G10980)-RELATED"/>
    <property type="match status" value="1"/>
</dbReference>
<keyword evidence="1" id="KW-0472">Membrane</keyword>
<evidence type="ECO:0000313" key="3">
    <source>
        <dbReference type="Proteomes" id="UP000006044"/>
    </source>
</evidence>
<feature type="transmembrane region" description="Helical" evidence="1">
    <location>
        <begin position="103"/>
        <end position="125"/>
    </location>
</feature>
<sequence length="132" mass="14732">MRPFRFLAFVPTIIVLVVITYLSLAKNPVHSQEFYLFEGADKLVHGCMYLGLVWIGCFDIYRVSKFTAPKLILLVCGAIVWGGLMELLQGAMSMGRSADWYDFLANSCGAILGLILGVNSVPYLFRKCKKLS</sequence>
<reference evidence="2 3" key="1">
    <citation type="submission" date="2012-08" db="EMBL/GenBank/DDBJ databases">
        <title>The Genome Sequence of Barnesiella intestinihominis YIT 11860.</title>
        <authorList>
            <consortium name="The Broad Institute Genome Sequencing Platform"/>
            <person name="Earl A."/>
            <person name="Ward D."/>
            <person name="Feldgarden M."/>
            <person name="Gevers D."/>
            <person name="Morotomi M."/>
            <person name="Walker B."/>
            <person name="Young S.K."/>
            <person name="Zeng Q."/>
            <person name="Gargeya S."/>
            <person name="Fitzgerald M."/>
            <person name="Haas B."/>
            <person name="Abouelleil A."/>
            <person name="Alvarado L."/>
            <person name="Arachchi H.M."/>
            <person name="Berlin A.M."/>
            <person name="Chapman S.B."/>
            <person name="Goldberg J."/>
            <person name="Griggs A."/>
            <person name="Gujja S."/>
            <person name="Hansen M."/>
            <person name="Howarth C."/>
            <person name="Imamovic A."/>
            <person name="Larimer J."/>
            <person name="McCowen C."/>
            <person name="Montmayeur A."/>
            <person name="Murphy C."/>
            <person name="Neiman D."/>
            <person name="Pearson M."/>
            <person name="Priest M."/>
            <person name="Roberts A."/>
            <person name="Saif S."/>
            <person name="Shea T."/>
            <person name="Sisk P."/>
            <person name="Sykes S."/>
            <person name="Wortman J."/>
            <person name="Nusbaum C."/>
            <person name="Birren B."/>
        </authorList>
    </citation>
    <scope>NUCLEOTIDE SEQUENCE [LARGE SCALE GENOMIC DNA]</scope>
    <source>
        <strain evidence="2 3">YIT 11860</strain>
    </source>
</reference>
<dbReference type="GeneID" id="77847949"/>
<evidence type="ECO:0008006" key="4">
    <source>
        <dbReference type="Google" id="ProtNLM"/>
    </source>
</evidence>
<comment type="caution">
    <text evidence="2">The sequence shown here is derived from an EMBL/GenBank/DDBJ whole genome shotgun (WGS) entry which is preliminary data.</text>
</comment>
<accession>K0XEX7</accession>
<keyword evidence="1" id="KW-0812">Transmembrane</keyword>
<organism evidence="2 3">
    <name type="scientific">Barnesiella intestinihominis YIT 11860</name>
    <dbReference type="NCBI Taxonomy" id="742726"/>
    <lineage>
        <taxon>Bacteria</taxon>
        <taxon>Pseudomonadati</taxon>
        <taxon>Bacteroidota</taxon>
        <taxon>Bacteroidia</taxon>
        <taxon>Bacteroidales</taxon>
        <taxon>Barnesiellaceae</taxon>
        <taxon>Barnesiella</taxon>
    </lineage>
</organism>
<keyword evidence="1" id="KW-1133">Transmembrane helix</keyword>
<dbReference type="HOGENOM" id="CLU_096028_2_3_10"/>